<reference evidence="1 2" key="1">
    <citation type="journal article" date="2013" name="Nat. Genet.">
        <title>The high-quality draft genome of peach (Prunus persica) identifies unique patterns of genetic diversity, domestication and genome evolution.</title>
        <authorList>
            <consortium name="International Peach Genome Initiative"/>
            <person name="Verde I."/>
            <person name="Abbott A.G."/>
            <person name="Scalabrin S."/>
            <person name="Jung S."/>
            <person name="Shu S."/>
            <person name="Marroni F."/>
            <person name="Zhebentyayeva T."/>
            <person name="Dettori M.T."/>
            <person name="Grimwood J."/>
            <person name="Cattonaro F."/>
            <person name="Zuccolo A."/>
            <person name="Rossini L."/>
            <person name="Jenkins J."/>
            <person name="Vendramin E."/>
            <person name="Meisel L.A."/>
            <person name="Decroocq V."/>
            <person name="Sosinski B."/>
            <person name="Prochnik S."/>
            <person name="Mitros T."/>
            <person name="Policriti A."/>
            <person name="Cipriani G."/>
            <person name="Dondini L."/>
            <person name="Ficklin S."/>
            <person name="Goodstein D.M."/>
            <person name="Xuan P."/>
            <person name="Del Fabbro C."/>
            <person name="Aramini V."/>
            <person name="Copetti D."/>
            <person name="Gonzalez S."/>
            <person name="Horner D.S."/>
            <person name="Falchi R."/>
            <person name="Lucas S."/>
            <person name="Mica E."/>
            <person name="Maldonado J."/>
            <person name="Lazzari B."/>
            <person name="Bielenberg D."/>
            <person name="Pirona R."/>
            <person name="Miculan M."/>
            <person name="Barakat A."/>
            <person name="Testolin R."/>
            <person name="Stella A."/>
            <person name="Tartarini S."/>
            <person name="Tonutti P."/>
            <person name="Arus P."/>
            <person name="Orellana A."/>
            <person name="Wells C."/>
            <person name="Main D."/>
            <person name="Vizzotto G."/>
            <person name="Silva H."/>
            <person name="Salamini F."/>
            <person name="Schmutz J."/>
            <person name="Morgante M."/>
            <person name="Rokhsar D.S."/>
        </authorList>
    </citation>
    <scope>NUCLEOTIDE SEQUENCE [LARGE SCALE GENOMIC DNA]</scope>
    <source>
        <strain evidence="2">cv. Nemared</strain>
    </source>
</reference>
<name>A0A251PHJ0_PRUPE</name>
<sequence length="163" mass="18818">MDTELQLIKNLPALILRRNSSSNCRPDQEIEEEHRYTSLKDIQEIEEEHRYTSLKDIILNSPQHSTTIPEESDFEFDPSNITIRNQLVKRAASAYVQSAAILASSRNQNFIASFWGRLRGNVTSGTRWYAYVRSPIEACFRPILQFLACMVWNVRTTLNIPIS</sequence>
<evidence type="ECO:0000313" key="2">
    <source>
        <dbReference type="Proteomes" id="UP000006882"/>
    </source>
</evidence>
<dbReference type="AlphaFoldDB" id="A0A251PHJ0"/>
<evidence type="ECO:0000313" key="1">
    <source>
        <dbReference type="EMBL" id="ONI11037.1"/>
    </source>
</evidence>
<dbReference type="Proteomes" id="UP000006882">
    <property type="component" value="Chromosome G4"/>
</dbReference>
<protein>
    <submittedName>
        <fullName evidence="1">Uncharacterized protein</fullName>
    </submittedName>
</protein>
<keyword evidence="2" id="KW-1185">Reference proteome</keyword>
<accession>A0A251PHJ0</accession>
<dbReference type="PANTHER" id="PTHR34569">
    <property type="entry name" value="EXPRESSED PROTEIN"/>
    <property type="match status" value="1"/>
</dbReference>
<gene>
    <name evidence="1" type="ORF">PRUPE_4G083800</name>
</gene>
<organism evidence="1 2">
    <name type="scientific">Prunus persica</name>
    <name type="common">Peach</name>
    <name type="synonym">Amygdalus persica</name>
    <dbReference type="NCBI Taxonomy" id="3760"/>
    <lineage>
        <taxon>Eukaryota</taxon>
        <taxon>Viridiplantae</taxon>
        <taxon>Streptophyta</taxon>
        <taxon>Embryophyta</taxon>
        <taxon>Tracheophyta</taxon>
        <taxon>Spermatophyta</taxon>
        <taxon>Magnoliopsida</taxon>
        <taxon>eudicotyledons</taxon>
        <taxon>Gunneridae</taxon>
        <taxon>Pentapetalae</taxon>
        <taxon>rosids</taxon>
        <taxon>fabids</taxon>
        <taxon>Rosales</taxon>
        <taxon>Rosaceae</taxon>
        <taxon>Amygdaloideae</taxon>
        <taxon>Amygdaleae</taxon>
        <taxon>Prunus</taxon>
    </lineage>
</organism>
<proteinExistence type="predicted"/>
<dbReference type="EMBL" id="CM007654">
    <property type="protein sequence ID" value="ONI11037.1"/>
    <property type="molecule type" value="Genomic_DNA"/>
</dbReference>
<dbReference type="Gramene" id="ONI11037">
    <property type="protein sequence ID" value="ONI11037"/>
    <property type="gene ID" value="PRUPE_4G083800"/>
</dbReference>
<dbReference type="PANTHER" id="PTHR34569:SF17">
    <property type="entry name" value="UBIQUITIN-PROTEIN LIGASE ARKADIA-A, PUTATIVE-RELATED"/>
    <property type="match status" value="1"/>
</dbReference>
<dbReference type="STRING" id="3760.A0A251PHJ0"/>